<evidence type="ECO:0000256" key="3">
    <source>
        <dbReference type="ARBA" id="ARBA00022989"/>
    </source>
</evidence>
<feature type="transmembrane region" description="Helical" evidence="5">
    <location>
        <begin position="139"/>
        <end position="160"/>
    </location>
</feature>
<name>A0A9Q1BYI9_HOLLE</name>
<keyword evidence="8" id="KW-1185">Reference proteome</keyword>
<dbReference type="Proteomes" id="UP001152320">
    <property type="component" value="Chromosome 9"/>
</dbReference>
<evidence type="ECO:0000256" key="1">
    <source>
        <dbReference type="ARBA" id="ARBA00004370"/>
    </source>
</evidence>
<dbReference type="GO" id="GO:0005506">
    <property type="term" value="F:iron ion binding"/>
    <property type="evidence" value="ECO:0007669"/>
    <property type="project" value="InterPro"/>
</dbReference>
<evidence type="ECO:0000313" key="8">
    <source>
        <dbReference type="Proteomes" id="UP001152320"/>
    </source>
</evidence>
<dbReference type="AlphaFoldDB" id="A0A9Q1BYI9"/>
<feature type="transmembrane region" description="Helical" evidence="5">
    <location>
        <begin position="235"/>
        <end position="258"/>
    </location>
</feature>
<keyword evidence="7" id="KW-0560">Oxidoreductase</keyword>
<comment type="caution">
    <text evidence="7">The sequence shown here is derived from an EMBL/GenBank/DDBJ whole genome shotgun (WGS) entry which is preliminary data.</text>
</comment>
<dbReference type="PANTHER" id="PTHR11863">
    <property type="entry name" value="STEROL DESATURASE"/>
    <property type="match status" value="1"/>
</dbReference>
<feature type="domain" description="Fatty acid hydroxylase" evidence="6">
    <location>
        <begin position="185"/>
        <end position="316"/>
    </location>
</feature>
<dbReference type="GO" id="GO:0008610">
    <property type="term" value="P:lipid biosynthetic process"/>
    <property type="evidence" value="ECO:0007669"/>
    <property type="project" value="InterPro"/>
</dbReference>
<keyword evidence="2 5" id="KW-0812">Transmembrane</keyword>
<dbReference type="GO" id="GO:0004497">
    <property type="term" value="F:monooxygenase activity"/>
    <property type="evidence" value="ECO:0007669"/>
    <property type="project" value="UniProtKB-KW"/>
</dbReference>
<reference evidence="7" key="1">
    <citation type="submission" date="2021-10" db="EMBL/GenBank/DDBJ databases">
        <title>Tropical sea cucumber genome reveals ecological adaptation and Cuvierian tubules defense mechanism.</title>
        <authorList>
            <person name="Chen T."/>
        </authorList>
    </citation>
    <scope>NUCLEOTIDE SEQUENCE</scope>
    <source>
        <strain evidence="7">Nanhai2018</strain>
        <tissue evidence="7">Muscle</tissue>
    </source>
</reference>
<sequence>MHPLKNWRGTYNKIFFQPATNTSCYWRGKLDLPVLVHTSGKMETKMSNLLSSSNLTATVISATNYLPKNPLQVPFQCAWDYMNNHYSRVQIACIGSILVHEVFFVILNVPLFLAQFVPFLQRYKVQQDKPETYDNQMKAFKLILFSHVFIDMPFICGTYIFTEFFNIPFSWDTMPHWSSVMGRIIISMVMEDTWHYFLHRIMHSKRFYKHCHKVHHTFQAPFSIAAEYAHPLETLILGMGTMWGVLLLGNHLVVIWGWTLVRMLESYDVHSGYEFPFNPLHLIPFYGGTRFHDFHHKNFTGNYSSTFTWWDKLFGTDSQYKEYLKKQESLDKKQM</sequence>
<evidence type="ECO:0000256" key="5">
    <source>
        <dbReference type="SAM" id="Phobius"/>
    </source>
</evidence>
<dbReference type="EMBL" id="JAIZAY010000009">
    <property type="protein sequence ID" value="KAJ8035763.1"/>
    <property type="molecule type" value="Genomic_DNA"/>
</dbReference>
<accession>A0A9Q1BYI9</accession>
<protein>
    <submittedName>
        <fullName evidence="7">Methylsterol monooxygenase 1</fullName>
    </submittedName>
</protein>
<keyword evidence="7" id="KW-0503">Monooxygenase</keyword>
<organism evidence="7 8">
    <name type="scientific">Holothuria leucospilota</name>
    <name type="common">Black long sea cucumber</name>
    <name type="synonym">Mertensiothuria leucospilota</name>
    <dbReference type="NCBI Taxonomy" id="206669"/>
    <lineage>
        <taxon>Eukaryota</taxon>
        <taxon>Metazoa</taxon>
        <taxon>Echinodermata</taxon>
        <taxon>Eleutherozoa</taxon>
        <taxon>Echinozoa</taxon>
        <taxon>Holothuroidea</taxon>
        <taxon>Aspidochirotacea</taxon>
        <taxon>Aspidochirotida</taxon>
        <taxon>Holothuriidae</taxon>
        <taxon>Holothuria</taxon>
    </lineage>
</organism>
<dbReference type="InterPro" id="IPR006694">
    <property type="entry name" value="Fatty_acid_hydroxylase"/>
</dbReference>
<gene>
    <name evidence="7" type="ORF">HOLleu_19536</name>
</gene>
<dbReference type="GO" id="GO:0016020">
    <property type="term" value="C:membrane"/>
    <property type="evidence" value="ECO:0007669"/>
    <property type="project" value="UniProtKB-SubCell"/>
</dbReference>
<proteinExistence type="predicted"/>
<feature type="transmembrane region" description="Helical" evidence="5">
    <location>
        <begin position="89"/>
        <end position="118"/>
    </location>
</feature>
<evidence type="ECO:0000313" key="7">
    <source>
        <dbReference type="EMBL" id="KAJ8035763.1"/>
    </source>
</evidence>
<dbReference type="InterPro" id="IPR050307">
    <property type="entry name" value="Sterol_Desaturase_Related"/>
</dbReference>
<dbReference type="Pfam" id="PF04116">
    <property type="entry name" value="FA_hydroxylase"/>
    <property type="match status" value="1"/>
</dbReference>
<comment type="subcellular location">
    <subcellularLocation>
        <location evidence="1">Membrane</location>
    </subcellularLocation>
</comment>
<keyword evidence="3 5" id="KW-1133">Transmembrane helix</keyword>
<evidence type="ECO:0000259" key="6">
    <source>
        <dbReference type="Pfam" id="PF04116"/>
    </source>
</evidence>
<keyword evidence="4 5" id="KW-0472">Membrane</keyword>
<dbReference type="OrthoDB" id="1658724at2759"/>
<evidence type="ECO:0000256" key="4">
    <source>
        <dbReference type="ARBA" id="ARBA00023136"/>
    </source>
</evidence>
<evidence type="ECO:0000256" key="2">
    <source>
        <dbReference type="ARBA" id="ARBA00022692"/>
    </source>
</evidence>